<dbReference type="InterPro" id="IPR008983">
    <property type="entry name" value="Tumour_necrosis_fac-like_dom"/>
</dbReference>
<protein>
    <recommendedName>
        <fullName evidence="3">Collagen triple helix repeat-containing protein</fullName>
    </recommendedName>
</protein>
<dbReference type="AlphaFoldDB" id="A0A146K993"/>
<dbReference type="EMBL" id="GDID01004525">
    <property type="protein sequence ID" value="JAP92081.1"/>
    <property type="molecule type" value="Transcribed_RNA"/>
</dbReference>
<reference evidence="2" key="1">
    <citation type="submission" date="2015-07" db="EMBL/GenBank/DDBJ databases">
        <title>Adaptation to a free-living lifestyle via gene acquisitions in the diplomonad Trepomonas sp. PC1.</title>
        <authorList>
            <person name="Xu F."/>
            <person name="Jerlstrom-Hultqvist J."/>
            <person name="Kolisko M."/>
            <person name="Simpson A.G.B."/>
            <person name="Roger A.J."/>
            <person name="Svard S.G."/>
            <person name="Andersson J.O."/>
        </authorList>
    </citation>
    <scope>NUCLEOTIDE SEQUENCE</scope>
    <source>
        <strain evidence="2">PC1</strain>
    </source>
</reference>
<accession>A0A146K993</accession>
<dbReference type="Gene3D" id="2.60.120.40">
    <property type="match status" value="1"/>
</dbReference>
<evidence type="ECO:0000313" key="2">
    <source>
        <dbReference type="EMBL" id="JAP92081.1"/>
    </source>
</evidence>
<feature type="region of interest" description="Disordered" evidence="1">
    <location>
        <begin position="38"/>
        <end position="162"/>
    </location>
</feature>
<evidence type="ECO:0000256" key="1">
    <source>
        <dbReference type="SAM" id="MobiDB-lite"/>
    </source>
</evidence>
<name>A0A146K993_9EUKA</name>
<sequence length="308" mass="30986">MSVKKTQLIPLSFTKTFQSFNFDSNNYHNRPRGYVPISRTRSSNHHKTIDTNNPGCPICPAGPRGPTGSTGPQGVTGPRGYSGSCDCPPGPEGSIGPAGPTGLEGPQGPIGLTGSTGPQGPTGAQGEQGPVGQEGQTGPTGATGQTGPTGATGPAGPQGEIGPSGLLDYSMFYLLAPPNAAATIAVGAAVPFPQIGPSSGVIAPAAGDSTYTQFELPAIGTYDVFWQVSVSQPGQLQIWLNGAPVIYTTTGRDTGTAQIVGHTLITTTLVSSILTLNNPSGNSAALTVTPNAGGTVPVSGTLLIKRIQ</sequence>
<proteinExistence type="predicted"/>
<dbReference type="PANTHER" id="PTHR24637:SF421">
    <property type="entry name" value="CUTICLE COLLAGEN DPY-2"/>
    <property type="match status" value="1"/>
</dbReference>
<feature type="compositionally biased region" description="Low complexity" evidence="1">
    <location>
        <begin position="124"/>
        <end position="160"/>
    </location>
</feature>
<dbReference type="InterPro" id="IPR008160">
    <property type="entry name" value="Collagen"/>
</dbReference>
<evidence type="ECO:0008006" key="3">
    <source>
        <dbReference type="Google" id="ProtNLM"/>
    </source>
</evidence>
<gene>
    <name evidence="2" type="ORF">TPC1_16091</name>
</gene>
<dbReference type="Pfam" id="PF01391">
    <property type="entry name" value="Collagen"/>
    <property type="match status" value="1"/>
</dbReference>
<dbReference type="PANTHER" id="PTHR24637">
    <property type="entry name" value="COLLAGEN"/>
    <property type="match status" value="1"/>
</dbReference>
<organism evidence="2">
    <name type="scientific">Trepomonas sp. PC1</name>
    <dbReference type="NCBI Taxonomy" id="1076344"/>
    <lineage>
        <taxon>Eukaryota</taxon>
        <taxon>Metamonada</taxon>
        <taxon>Diplomonadida</taxon>
        <taxon>Hexamitidae</taxon>
        <taxon>Hexamitinae</taxon>
        <taxon>Trepomonas</taxon>
    </lineage>
</organism>